<accession>A0A7X0IK71</accession>
<keyword evidence="2" id="KW-1185">Reference proteome</keyword>
<protein>
    <recommendedName>
        <fullName evidence="3">Replication initiation protein</fullName>
    </recommendedName>
</protein>
<proteinExistence type="predicted"/>
<sequence length="459" mass="50099">MPAPTTDPHAITALIARLNSPDYQRLATQLHRTGGCRNPINVRGTVIHVDLATSRRLHTYTTHTEPGGILRLPCKTRRATRCPACAKTYRADTYQLIRAGLIGGKGIPVSVSTHPTLFVTLTAPSFGPVHSSRQHGGKTRPCHPRREAKPCPHGRVLSCATRHAVDEQVLGEPLCPDCFDYSGAVLFNAAASLLWARFTDALRRRLAAAGGLALRDLRNHLVLSFAKVAEYQRRGVVHLHAVIRLDGPDGPSSSPPAWATADTLTTAVQSAVPAVSVRISITPGEPVRVLRWGRQLDIRPIHTDGGTHERNIAAYIAKYATKAAECVGTLDRRIYPLEDLDALGLRNHPRRLIAECFRLGSLPHLAELRLTHWAHMLGYRGHFSTRSRRYSLTIGGLRALRVHHARQEDIATGRLPVLGEDEPVVIARWTYDGRGLPTGEQLLNAALTGGSSASPDGAR</sequence>
<dbReference type="Proteomes" id="UP000555564">
    <property type="component" value="Unassembled WGS sequence"/>
</dbReference>
<organism evidence="1 2">
    <name type="scientific">Sphaerisporangium rubeum</name>
    <dbReference type="NCBI Taxonomy" id="321317"/>
    <lineage>
        <taxon>Bacteria</taxon>
        <taxon>Bacillati</taxon>
        <taxon>Actinomycetota</taxon>
        <taxon>Actinomycetes</taxon>
        <taxon>Streptosporangiales</taxon>
        <taxon>Streptosporangiaceae</taxon>
        <taxon>Sphaerisporangium</taxon>
    </lineage>
</organism>
<evidence type="ECO:0000313" key="2">
    <source>
        <dbReference type="Proteomes" id="UP000555564"/>
    </source>
</evidence>
<comment type="caution">
    <text evidence="1">The sequence shown here is derived from an EMBL/GenBank/DDBJ whole genome shotgun (WGS) entry which is preliminary data.</text>
</comment>
<dbReference type="EMBL" id="JACHIU010000001">
    <property type="protein sequence ID" value="MBB6476453.1"/>
    <property type="molecule type" value="Genomic_DNA"/>
</dbReference>
<reference evidence="1 2" key="1">
    <citation type="submission" date="2020-08" db="EMBL/GenBank/DDBJ databases">
        <title>Sequencing the genomes of 1000 actinobacteria strains.</title>
        <authorList>
            <person name="Klenk H.-P."/>
        </authorList>
    </citation>
    <scope>NUCLEOTIDE SEQUENCE [LARGE SCALE GENOMIC DNA]</scope>
    <source>
        <strain evidence="1 2">DSM 44936</strain>
    </source>
</reference>
<dbReference type="Pfam" id="PF20199">
    <property type="entry name" value="RepSA"/>
    <property type="match status" value="1"/>
</dbReference>
<gene>
    <name evidence="1" type="ORF">BJ992_005884</name>
</gene>
<dbReference type="AlphaFoldDB" id="A0A7X0IK71"/>
<name>A0A7X0IK71_9ACTN</name>
<dbReference type="RefSeq" id="WP_246496816.1">
    <property type="nucleotide sequence ID" value="NZ_BAAALO010000059.1"/>
</dbReference>
<evidence type="ECO:0008006" key="3">
    <source>
        <dbReference type="Google" id="ProtNLM"/>
    </source>
</evidence>
<evidence type="ECO:0000313" key="1">
    <source>
        <dbReference type="EMBL" id="MBB6476453.1"/>
    </source>
</evidence>
<dbReference type="InterPro" id="IPR046828">
    <property type="entry name" value="RepSA"/>
</dbReference>